<evidence type="ECO:0000259" key="18">
    <source>
        <dbReference type="PROSITE" id="PS50975"/>
    </source>
</evidence>
<dbReference type="GO" id="GO:0004087">
    <property type="term" value="F:carbamoyl-phosphate synthase (ammonia) activity"/>
    <property type="evidence" value="ECO:0007669"/>
    <property type="project" value="UniProtKB-EC"/>
</dbReference>
<dbReference type="FunFam" id="3.30.470.20:FF:000001">
    <property type="entry name" value="Carbamoyl-phosphate synthase large chain"/>
    <property type="match status" value="1"/>
</dbReference>
<dbReference type="GO" id="GO:0005524">
    <property type="term" value="F:ATP binding"/>
    <property type="evidence" value="ECO:0007669"/>
    <property type="project" value="UniProtKB-UniRule"/>
</dbReference>
<gene>
    <name evidence="20" type="primary">carB</name>
    <name evidence="20" type="ORF">ENJ89_05030</name>
</gene>
<dbReference type="Gene3D" id="3.30.1490.20">
    <property type="entry name" value="ATP-grasp fold, A domain"/>
    <property type="match status" value="1"/>
</dbReference>
<dbReference type="AlphaFoldDB" id="A0A7V5PPS7"/>
<dbReference type="GO" id="GO:0046872">
    <property type="term" value="F:metal ion binding"/>
    <property type="evidence" value="ECO:0007669"/>
    <property type="project" value="UniProtKB-KW"/>
</dbReference>
<dbReference type="Proteomes" id="UP000886124">
    <property type="component" value="Unassembled WGS sequence"/>
</dbReference>
<dbReference type="FunFam" id="3.30.1490.20:FF:000001">
    <property type="entry name" value="Carbamoyl-phosphate synthase large chain"/>
    <property type="match status" value="1"/>
</dbReference>
<evidence type="ECO:0000256" key="12">
    <source>
        <dbReference type="ARBA" id="ARBA00022842"/>
    </source>
</evidence>
<dbReference type="NCBIfam" id="TIGR01369">
    <property type="entry name" value="CPSaseII_lrg"/>
    <property type="match status" value="1"/>
</dbReference>
<dbReference type="PANTHER" id="PTHR11405">
    <property type="entry name" value="CARBAMOYLTRANSFERASE FAMILY MEMBER"/>
    <property type="match status" value="1"/>
</dbReference>
<dbReference type="InterPro" id="IPR011761">
    <property type="entry name" value="ATP-grasp"/>
</dbReference>
<dbReference type="InterPro" id="IPR036897">
    <property type="entry name" value="CarbamoylP_synth_lsu_oligo_sf"/>
</dbReference>
<sequence length="1071" mass="119627">MRNQAIKKALILGSAALKIGEAGEFDYSGSQAIKALKEEGIYTVLVNPNIATIQTSRDLADRVYFLPVTAEYITQVIEKEKPQGILLSFGGQTALNAGLELYRGGVLKKYGVEVLGTPPQSIIDTEDRQKFIQRLNEIGVKTSRSAVAASVEQALQVADELGFPVMVRVAYALGGLGSGVCRTADEVRVLVSKALAHTPQVLVEEYLTGWKEIEYEVMRDAGDNCITVCNMENMDPMGIHTGESIVVAPSQTLNNHEYHKLREIAIRVIRHLKIVGECNIQYALDPNNDDYRVIEVNARLSRSSALASKATGYPLAFVAAKLALGYTLPELKNSVTGSTSAFFEPALDYVAVKIPRWDLKKFRRVSRRIGSGMKSVGEVMALGRHFEEALQKGLRMLEIGALGLVGNRNFSFSDLTRELAEPSEERIFAIVQAFMHGFTIDEVHRLTHIDNWFLHKLKNVADIGRELMLFRDQRIPPASLKKAKQAGFSDRQIAALMGKKEEEIRTCRESYNLRPFIRQIDTMAAEYPARTNYLYLSYNSQEDDIDLQSAQQRVLILGSGPYRIGSSVEFDWCAVNSGLTLRKLGYQTVMLNNNPETVSTDYDQSDMLIFDEISLETVWEVNRKLSPVGVVISMGGQMPNNLAMPLKQAGIPVLGTSPVQIDRAENRHKFSALLDELGIDQPQWKELTSIQAALKFARRVEYPVLVRPSYVLSGAAMAVASNDQELKEYLNRAVEISPEFPTVISKFILNAKEIEFDAVADHGRILAYAISEHVENAGVHSGDATLVFPPQRLYLETIRRIRVISKKIADALQITGPFNIQFIAANNEVKVIECNLRASRSFPFVSKLLGLNFIDLATKVIMGERVQRPVASIFELNYVGVKAPQFSFTRLEGADPVLGVEMASTGEAACLGDDFNEAYLKALQAVGYRFPFRSVLLSTGSIESKAELLPGVRQMAANDIKLYATRGTANFLRKHGIKVQPLHWPLEDKKPNVLDYLRNGKIDLVINIPKNLQPEELTNGYLIRRTATDFNVMLITNRQIAMRLLEALHEYREFPLPARSWDEYRKPEMEE</sequence>
<comment type="similarity">
    <text evidence="4">Belongs to the CarB family.</text>
</comment>
<comment type="catalytic activity">
    <reaction evidence="15">
        <text>hydrogencarbonate + NH4(+) + 2 ATP = carbamoyl phosphate + 2 ADP + phosphate + 2 H(+)</text>
        <dbReference type="Rhea" id="RHEA:18029"/>
        <dbReference type="ChEBI" id="CHEBI:15378"/>
        <dbReference type="ChEBI" id="CHEBI:17544"/>
        <dbReference type="ChEBI" id="CHEBI:28938"/>
        <dbReference type="ChEBI" id="CHEBI:30616"/>
        <dbReference type="ChEBI" id="CHEBI:43474"/>
        <dbReference type="ChEBI" id="CHEBI:58228"/>
        <dbReference type="ChEBI" id="CHEBI:456216"/>
        <dbReference type="EC" id="6.3.4.16"/>
    </reaction>
</comment>
<keyword evidence="12" id="KW-0460">Magnesium</keyword>
<comment type="cofactor">
    <cofactor evidence="2">
        <name>Zn(2+)</name>
        <dbReference type="ChEBI" id="CHEBI:29105"/>
    </cofactor>
</comment>
<evidence type="ECO:0000256" key="8">
    <source>
        <dbReference type="ARBA" id="ARBA00022723"/>
    </source>
</evidence>
<dbReference type="Pfam" id="PF02786">
    <property type="entry name" value="CPSase_L_D2"/>
    <property type="match status" value="2"/>
</dbReference>
<dbReference type="Pfam" id="PF02787">
    <property type="entry name" value="CPSase_L_D3"/>
    <property type="match status" value="1"/>
</dbReference>
<evidence type="ECO:0000256" key="9">
    <source>
        <dbReference type="ARBA" id="ARBA00022737"/>
    </source>
</evidence>
<evidence type="ECO:0000256" key="16">
    <source>
        <dbReference type="ARBA" id="ARBA00048816"/>
    </source>
</evidence>
<dbReference type="GO" id="GO:0006541">
    <property type="term" value="P:glutamine metabolic process"/>
    <property type="evidence" value="ECO:0007669"/>
    <property type="project" value="TreeGrafter"/>
</dbReference>
<dbReference type="InterPro" id="IPR006275">
    <property type="entry name" value="CPSase_lsu"/>
</dbReference>
<dbReference type="PROSITE" id="PS00867">
    <property type="entry name" value="CPSASE_2"/>
    <property type="match status" value="2"/>
</dbReference>
<dbReference type="NCBIfam" id="NF003671">
    <property type="entry name" value="PRK05294.1"/>
    <property type="match status" value="1"/>
</dbReference>
<dbReference type="PROSITE" id="PS50975">
    <property type="entry name" value="ATP_GRASP"/>
    <property type="match status" value="2"/>
</dbReference>
<dbReference type="InterPro" id="IPR005483">
    <property type="entry name" value="CPSase_dom"/>
</dbReference>
<dbReference type="PRINTS" id="PR00098">
    <property type="entry name" value="CPSASE"/>
</dbReference>
<evidence type="ECO:0000256" key="17">
    <source>
        <dbReference type="PROSITE-ProRule" id="PRU00409"/>
    </source>
</evidence>
<dbReference type="FunFam" id="3.40.50.20:FF:000002">
    <property type="entry name" value="Carbamoyl-phosphate synthase large chain"/>
    <property type="match status" value="1"/>
</dbReference>
<dbReference type="FunFam" id="3.40.50.20:FF:000001">
    <property type="entry name" value="Carbamoyl-phosphate synthase large chain"/>
    <property type="match status" value="1"/>
</dbReference>
<organism evidence="20">
    <name type="scientific">Caldithrix abyssi</name>
    <dbReference type="NCBI Taxonomy" id="187145"/>
    <lineage>
        <taxon>Bacteria</taxon>
        <taxon>Pseudomonadati</taxon>
        <taxon>Calditrichota</taxon>
        <taxon>Calditrichia</taxon>
        <taxon>Calditrichales</taxon>
        <taxon>Calditrichaceae</taxon>
        <taxon>Caldithrix</taxon>
    </lineage>
</organism>
<dbReference type="NCBIfam" id="NF009455">
    <property type="entry name" value="PRK12815.1"/>
    <property type="match status" value="1"/>
</dbReference>
<dbReference type="PROSITE" id="PS00866">
    <property type="entry name" value="CPSASE_1"/>
    <property type="match status" value="1"/>
</dbReference>
<dbReference type="Gene3D" id="1.10.1030.10">
    <property type="entry name" value="Carbamoyl-phosphate synthetase, large subunit oligomerisation domain"/>
    <property type="match status" value="1"/>
</dbReference>
<comment type="cofactor">
    <cofactor evidence="1">
        <name>Mn(2+)</name>
        <dbReference type="ChEBI" id="CHEBI:29035"/>
    </cofactor>
</comment>
<evidence type="ECO:0000256" key="3">
    <source>
        <dbReference type="ARBA" id="ARBA00004730"/>
    </source>
</evidence>
<dbReference type="GO" id="GO:0006526">
    <property type="term" value="P:L-arginine biosynthetic process"/>
    <property type="evidence" value="ECO:0007669"/>
    <property type="project" value="UniProtKB-KW"/>
</dbReference>
<dbReference type="InterPro" id="IPR005479">
    <property type="entry name" value="CPAse_ATP-bd"/>
</dbReference>
<keyword evidence="10 17" id="KW-0547">Nucleotide-binding</keyword>
<dbReference type="SUPFAM" id="SSF56059">
    <property type="entry name" value="Glutathione synthetase ATP-binding domain-like"/>
    <property type="match status" value="2"/>
</dbReference>
<dbReference type="Pfam" id="PF02142">
    <property type="entry name" value="MGS"/>
    <property type="match status" value="1"/>
</dbReference>
<keyword evidence="6 20" id="KW-0436">Ligase</keyword>
<dbReference type="Gene3D" id="3.40.50.1380">
    <property type="entry name" value="Methylglyoxal synthase-like domain"/>
    <property type="match status" value="1"/>
</dbReference>
<dbReference type="SUPFAM" id="SSF52440">
    <property type="entry name" value="PreATP-grasp domain"/>
    <property type="match status" value="2"/>
</dbReference>
<dbReference type="PANTHER" id="PTHR11405:SF53">
    <property type="entry name" value="CARBAMOYL-PHOSPHATE SYNTHASE [AMMONIA], MITOCHONDRIAL"/>
    <property type="match status" value="1"/>
</dbReference>
<keyword evidence="14" id="KW-0464">Manganese</keyword>
<proteinExistence type="inferred from homology"/>
<evidence type="ECO:0000256" key="11">
    <source>
        <dbReference type="ARBA" id="ARBA00022840"/>
    </source>
</evidence>
<dbReference type="EMBL" id="DROD01000342">
    <property type="protein sequence ID" value="HHJ52535.1"/>
    <property type="molecule type" value="Genomic_DNA"/>
</dbReference>
<dbReference type="GO" id="GO:0004088">
    <property type="term" value="F:carbamoyl-phosphate synthase (glutamine-hydrolyzing) activity"/>
    <property type="evidence" value="ECO:0007669"/>
    <property type="project" value="UniProtKB-EC"/>
</dbReference>
<comment type="caution">
    <text evidence="20">The sequence shown here is derived from an EMBL/GenBank/DDBJ whole genome shotgun (WGS) entry which is preliminary data.</text>
</comment>
<evidence type="ECO:0000256" key="13">
    <source>
        <dbReference type="ARBA" id="ARBA00022975"/>
    </source>
</evidence>
<feature type="domain" description="ATP-grasp" evidence="18">
    <location>
        <begin position="132"/>
        <end position="324"/>
    </location>
</feature>
<evidence type="ECO:0000256" key="7">
    <source>
        <dbReference type="ARBA" id="ARBA00022605"/>
    </source>
</evidence>
<dbReference type="Pfam" id="PF25596">
    <property type="entry name" value="CPSase_L_D1"/>
    <property type="match status" value="2"/>
</dbReference>
<name>A0A7V5PPS7_CALAY</name>
<dbReference type="CDD" id="cd01423">
    <property type="entry name" value="MGS_CPS_I_III"/>
    <property type="match status" value="1"/>
</dbReference>
<dbReference type="Gene3D" id="3.40.50.20">
    <property type="match status" value="2"/>
</dbReference>
<evidence type="ECO:0000313" key="20">
    <source>
        <dbReference type="EMBL" id="HHJ52535.1"/>
    </source>
</evidence>
<comment type="pathway">
    <text evidence="3">Amino-acid biosynthesis; L-arginine biosynthesis.</text>
</comment>
<dbReference type="SMART" id="SM00851">
    <property type="entry name" value="MGS"/>
    <property type="match status" value="1"/>
</dbReference>
<dbReference type="Gene3D" id="3.30.470.20">
    <property type="entry name" value="ATP-grasp fold, B domain"/>
    <property type="match status" value="2"/>
</dbReference>
<dbReference type="SMART" id="SM01096">
    <property type="entry name" value="CPSase_L_D3"/>
    <property type="match status" value="1"/>
</dbReference>
<feature type="domain" description="ATP-grasp" evidence="18">
    <location>
        <begin position="671"/>
        <end position="862"/>
    </location>
</feature>
<comment type="catalytic activity">
    <reaction evidence="16">
        <text>hydrogencarbonate + L-glutamine + 2 ATP + H2O = carbamoyl phosphate + L-glutamate + 2 ADP + phosphate + 2 H(+)</text>
        <dbReference type="Rhea" id="RHEA:18633"/>
        <dbReference type="ChEBI" id="CHEBI:15377"/>
        <dbReference type="ChEBI" id="CHEBI:15378"/>
        <dbReference type="ChEBI" id="CHEBI:17544"/>
        <dbReference type="ChEBI" id="CHEBI:29985"/>
        <dbReference type="ChEBI" id="CHEBI:30616"/>
        <dbReference type="ChEBI" id="CHEBI:43474"/>
        <dbReference type="ChEBI" id="CHEBI:58228"/>
        <dbReference type="ChEBI" id="CHEBI:58359"/>
        <dbReference type="ChEBI" id="CHEBI:456216"/>
        <dbReference type="EC" id="6.3.5.5"/>
    </reaction>
</comment>
<keyword evidence="9" id="KW-0677">Repeat</keyword>
<dbReference type="SUPFAM" id="SSF52335">
    <property type="entry name" value="Methylglyoxal synthase-like"/>
    <property type="match status" value="1"/>
</dbReference>
<evidence type="ECO:0000259" key="19">
    <source>
        <dbReference type="PROSITE" id="PS51855"/>
    </source>
</evidence>
<keyword evidence="8" id="KW-0479">Metal-binding</keyword>
<accession>A0A7V5PPS7</accession>
<dbReference type="InterPro" id="IPR005480">
    <property type="entry name" value="CPSase_lsu_oligo"/>
</dbReference>
<evidence type="ECO:0000256" key="2">
    <source>
        <dbReference type="ARBA" id="ARBA00001947"/>
    </source>
</evidence>
<keyword evidence="13" id="KW-0665">Pyrimidine biosynthesis</keyword>
<dbReference type="GO" id="GO:0006221">
    <property type="term" value="P:pyrimidine nucleotide biosynthetic process"/>
    <property type="evidence" value="ECO:0007669"/>
    <property type="project" value="UniProtKB-KW"/>
</dbReference>
<evidence type="ECO:0000256" key="6">
    <source>
        <dbReference type="ARBA" id="ARBA00022598"/>
    </source>
</evidence>
<evidence type="ECO:0000256" key="15">
    <source>
        <dbReference type="ARBA" id="ARBA00047359"/>
    </source>
</evidence>
<dbReference type="InterPro" id="IPR058047">
    <property type="entry name" value="CPSase_preATP-grasp"/>
</dbReference>
<dbReference type="InterPro" id="IPR011607">
    <property type="entry name" value="MGS-like_dom"/>
</dbReference>
<protein>
    <submittedName>
        <fullName evidence="20">Carbamoyl-phosphate synthase (Glutamine-hydrolyzing) large subunit</fullName>
        <ecNumber evidence="20">6.3.5.5</ecNumber>
    </submittedName>
</protein>
<evidence type="ECO:0000256" key="10">
    <source>
        <dbReference type="ARBA" id="ARBA00022741"/>
    </source>
</evidence>
<dbReference type="EC" id="6.3.5.5" evidence="20"/>
<keyword evidence="5" id="KW-0055">Arginine biosynthesis</keyword>
<dbReference type="GO" id="GO:0005737">
    <property type="term" value="C:cytoplasm"/>
    <property type="evidence" value="ECO:0007669"/>
    <property type="project" value="TreeGrafter"/>
</dbReference>
<keyword evidence="11 17" id="KW-0067">ATP-binding</keyword>
<dbReference type="FunFam" id="3.30.470.20:FF:000004">
    <property type="entry name" value="Carbamoyl-phosphate synthase (glutamine-hydrolyzing)"/>
    <property type="match status" value="1"/>
</dbReference>
<dbReference type="FunFam" id="1.10.1030.10:FF:000002">
    <property type="entry name" value="Carbamoyl-phosphate synthase large chain"/>
    <property type="match status" value="1"/>
</dbReference>
<dbReference type="InterPro" id="IPR016185">
    <property type="entry name" value="PreATP-grasp_dom_sf"/>
</dbReference>
<dbReference type="InterPro" id="IPR013815">
    <property type="entry name" value="ATP_grasp_subdomain_1"/>
</dbReference>
<evidence type="ECO:0000256" key="1">
    <source>
        <dbReference type="ARBA" id="ARBA00001936"/>
    </source>
</evidence>
<evidence type="ECO:0000256" key="5">
    <source>
        <dbReference type="ARBA" id="ARBA00022571"/>
    </source>
</evidence>
<reference evidence="20" key="1">
    <citation type="journal article" date="2020" name="mSystems">
        <title>Genome- and Community-Level Interaction Insights into Carbon Utilization and Element Cycling Functions of Hydrothermarchaeota in Hydrothermal Sediment.</title>
        <authorList>
            <person name="Zhou Z."/>
            <person name="Liu Y."/>
            <person name="Xu W."/>
            <person name="Pan J."/>
            <person name="Luo Z.H."/>
            <person name="Li M."/>
        </authorList>
    </citation>
    <scope>NUCLEOTIDE SEQUENCE [LARGE SCALE GENOMIC DNA]</scope>
    <source>
        <strain evidence="20">HyVt-527</strain>
    </source>
</reference>
<dbReference type="InterPro" id="IPR036914">
    <property type="entry name" value="MGS-like_dom_sf"/>
</dbReference>
<evidence type="ECO:0000256" key="4">
    <source>
        <dbReference type="ARBA" id="ARBA00009799"/>
    </source>
</evidence>
<feature type="domain" description="MGS-like" evidence="19">
    <location>
        <begin position="928"/>
        <end position="1071"/>
    </location>
</feature>
<keyword evidence="7" id="KW-0028">Amino-acid biosynthesis</keyword>
<dbReference type="SUPFAM" id="SSF48108">
    <property type="entry name" value="Carbamoyl phosphate synthetase, large subunit connection domain"/>
    <property type="match status" value="1"/>
</dbReference>
<dbReference type="PROSITE" id="PS51855">
    <property type="entry name" value="MGS"/>
    <property type="match status" value="1"/>
</dbReference>
<evidence type="ECO:0000256" key="14">
    <source>
        <dbReference type="ARBA" id="ARBA00023211"/>
    </source>
</evidence>